<dbReference type="Pfam" id="PF07287">
    <property type="entry name" value="AtuA"/>
    <property type="match status" value="1"/>
</dbReference>
<dbReference type="InterPro" id="IPR025496">
    <property type="entry name" value="DUF4387"/>
</dbReference>
<dbReference type="InterPro" id="IPR010839">
    <property type="entry name" value="AtuA_N"/>
</dbReference>
<dbReference type="OrthoDB" id="4113541at2759"/>
<dbReference type="Pfam" id="PF14330">
    <property type="entry name" value="DUF4387"/>
    <property type="match status" value="1"/>
</dbReference>
<comment type="caution">
    <text evidence="2">The sequence shown here is derived from an EMBL/GenBank/DDBJ whole genome shotgun (WGS) entry which is preliminary data.</text>
</comment>
<evidence type="ECO:0000313" key="2">
    <source>
        <dbReference type="EMBL" id="RVX65995.1"/>
    </source>
</evidence>
<dbReference type="Proteomes" id="UP000288859">
    <property type="component" value="Unassembled WGS sequence"/>
</dbReference>
<name>A0A438MQU1_EXOME</name>
<evidence type="ECO:0000313" key="3">
    <source>
        <dbReference type="Proteomes" id="UP000288859"/>
    </source>
</evidence>
<evidence type="ECO:0000259" key="1">
    <source>
        <dbReference type="PROSITE" id="PS50222"/>
    </source>
</evidence>
<dbReference type="PROSITE" id="PS50222">
    <property type="entry name" value="EF_HAND_2"/>
    <property type="match status" value="1"/>
</dbReference>
<dbReference type="InterPro" id="IPR002048">
    <property type="entry name" value="EF_hand_dom"/>
</dbReference>
<feature type="domain" description="EF-hand" evidence="1">
    <location>
        <begin position="491"/>
        <end position="526"/>
    </location>
</feature>
<dbReference type="GO" id="GO:0005509">
    <property type="term" value="F:calcium ion binding"/>
    <property type="evidence" value="ECO:0007669"/>
    <property type="project" value="InterPro"/>
</dbReference>
<gene>
    <name evidence="2" type="ORF">B0A52_09921</name>
</gene>
<dbReference type="VEuPathDB" id="FungiDB:PV10_02899"/>
<accession>A0A438MQU1</accession>
<organism evidence="2 3">
    <name type="scientific">Exophiala mesophila</name>
    <name type="common">Black yeast-like fungus</name>
    <dbReference type="NCBI Taxonomy" id="212818"/>
    <lineage>
        <taxon>Eukaryota</taxon>
        <taxon>Fungi</taxon>
        <taxon>Dikarya</taxon>
        <taxon>Ascomycota</taxon>
        <taxon>Pezizomycotina</taxon>
        <taxon>Eurotiomycetes</taxon>
        <taxon>Chaetothyriomycetidae</taxon>
        <taxon>Chaetothyriales</taxon>
        <taxon>Herpotrichiellaceae</taxon>
        <taxon>Exophiala</taxon>
    </lineage>
</organism>
<reference evidence="2 3" key="1">
    <citation type="submission" date="2017-03" db="EMBL/GenBank/DDBJ databases">
        <title>Genomes of endolithic fungi from Antarctica.</title>
        <authorList>
            <person name="Coleine C."/>
            <person name="Masonjones S."/>
            <person name="Stajich J.E."/>
        </authorList>
    </citation>
    <scope>NUCLEOTIDE SEQUENCE [LARGE SCALE GENOMIC DNA]</scope>
    <source>
        <strain evidence="2 3">CCFEE 6314</strain>
    </source>
</reference>
<dbReference type="EMBL" id="NAJM01000072">
    <property type="protein sequence ID" value="RVX65995.1"/>
    <property type="molecule type" value="Genomic_DNA"/>
</dbReference>
<sequence length="611" mass="67411">MIQAKKTVRICCPIGSIGYGFDAQRLYQAIEMGAEALISDAGSTDSGPQKLGLGTSTVPRAAYARDLRPMIDACYHHKVKVLIGSAAGDGADHHVDEFVEIIEEYCREKRYNLKVIKIYASIDKAEVHKALDDGKISPCGAVPTLTHQDIDDSSRIVAQMGVEPYLDAMNAHPDFDVIVGGRAYDPSPFAAFGLWKGLKNVANLFNMGKVLECGGFCAKPKCKEVFCTVTEDEFTVFPLDPRSVCTKQSLAAHSLYENSHADLHPGPGGTLDLKESYYVEHEDGSGTAGGAVFHVANPYTIKLEAAKPTGYRSIWMGSFRDPILIGQITSFLEDRVRPRLMALFKGEDFELNFRVYGRDGTMGQYEFDDSKPKEVFLMGEVKAKTQELANNVASMGRVACVHVPYPGQKGNGGNFAMPLTPLEIDLGPVCQFCIYHLMEVEDPKANFPWSVVEMPTFVEDATPRQLDFGFDPPGTGYHLDKKTPVEPMTPENEAKLKHLLEHGDDKGDGKIALTEICDVLRSKVAGPYEIAFDMIFYNMDCLNRARNSGELTKEKIAKIYNIPADKVIACQFFEQALAFKATIPRDGVAGGFKDRDLHASQQYIPLFNIRV</sequence>
<protein>
    <recommendedName>
        <fullName evidence="1">EF-hand domain-containing protein</fullName>
    </recommendedName>
</protein>
<proteinExistence type="predicted"/>
<dbReference type="AlphaFoldDB" id="A0A438MQU1"/>